<dbReference type="Gene3D" id="3.40.50.300">
    <property type="entry name" value="P-loop containing nucleotide triphosphate hydrolases"/>
    <property type="match status" value="1"/>
</dbReference>
<evidence type="ECO:0000313" key="7">
    <source>
        <dbReference type="Proteomes" id="UP001183585"/>
    </source>
</evidence>
<dbReference type="EMBL" id="JAVDYE010000001">
    <property type="protein sequence ID" value="MDR7381782.1"/>
    <property type="molecule type" value="Genomic_DNA"/>
</dbReference>
<keyword evidence="7" id="KW-1185">Reference proteome</keyword>
<proteinExistence type="predicted"/>
<feature type="domain" description="ABC transporter" evidence="5">
    <location>
        <begin position="32"/>
        <end position="287"/>
    </location>
</feature>
<dbReference type="InterPro" id="IPR013563">
    <property type="entry name" value="Oligopep_ABC_C"/>
</dbReference>
<keyword evidence="3 6" id="KW-0067">ATP-binding</keyword>
<evidence type="ECO:0000256" key="2">
    <source>
        <dbReference type="ARBA" id="ARBA00022741"/>
    </source>
</evidence>
<dbReference type="SUPFAM" id="SSF52540">
    <property type="entry name" value="P-loop containing nucleoside triphosphate hydrolases"/>
    <property type="match status" value="1"/>
</dbReference>
<dbReference type="InterPro" id="IPR027417">
    <property type="entry name" value="P-loop_NTPase"/>
</dbReference>
<feature type="region of interest" description="Disordered" evidence="4">
    <location>
        <begin position="353"/>
        <end position="381"/>
    </location>
</feature>
<reference evidence="6 7" key="1">
    <citation type="submission" date="2023-07" db="EMBL/GenBank/DDBJ databases">
        <title>Sequencing the genomes of 1000 actinobacteria strains.</title>
        <authorList>
            <person name="Klenk H.-P."/>
        </authorList>
    </citation>
    <scope>NUCLEOTIDE SEQUENCE [LARGE SCALE GENOMIC DNA]</scope>
    <source>
        <strain evidence="6 7">DSM 45554</strain>
    </source>
</reference>
<gene>
    <name evidence="6" type="ORF">J2S48_001297</name>
</gene>
<feature type="region of interest" description="Disordered" evidence="4">
    <location>
        <begin position="1"/>
        <end position="20"/>
    </location>
</feature>
<protein>
    <submittedName>
        <fullName evidence="6">Peptide/nickel transport system ATP-binding protein</fullName>
    </submittedName>
</protein>
<dbReference type="PANTHER" id="PTHR43067:SF3">
    <property type="entry name" value="MALTOSE ABC TRANSPORTER, ATP-BINDING PROTEIN"/>
    <property type="match status" value="1"/>
</dbReference>
<sequence>MVTRTVHESDRTDTDLTDTDLTGARSASGAVLEVTGLAVEYVTDGDPVRACADVTFTLRRGEILGVAGESGSGKSTLITALTRLQRPPAVTTAGSIVFHPRDGGPAVDLVTASPRTLRALRWTSLSIVLQSAMDALNPVMRLGAQFADVLRTHDRSLSRDAAWTRAAELLATVGISGDRVRSYPHELSGGMRQRASIALALACRPELVVMDEPTTAVDVVMQRQILAQVLRLRRTLGFAVVFVTHDLSLLLELADRIAIMYAGRVVELGTAQEIYDEPRHPYTRGLRDSFPPLRAPLRRLTGIPGTPPDLRRPPSGCPFHPRCAARFDGCDTHLPGLVAAGGHAVACRLHDPAATGRPADTGQQDRAARPDRTAGPEGGAR</sequence>
<keyword evidence="1" id="KW-0813">Transport</keyword>
<dbReference type="CDD" id="cd03257">
    <property type="entry name" value="ABC_NikE_OppD_transporters"/>
    <property type="match status" value="1"/>
</dbReference>
<dbReference type="InterPro" id="IPR003439">
    <property type="entry name" value="ABC_transporter-like_ATP-bd"/>
</dbReference>
<organism evidence="6 7">
    <name type="scientific">Promicromonospora iranensis</name>
    <dbReference type="NCBI Taxonomy" id="1105144"/>
    <lineage>
        <taxon>Bacteria</taxon>
        <taxon>Bacillati</taxon>
        <taxon>Actinomycetota</taxon>
        <taxon>Actinomycetes</taxon>
        <taxon>Micrococcales</taxon>
        <taxon>Promicromonosporaceae</taxon>
        <taxon>Promicromonospora</taxon>
    </lineage>
</organism>
<comment type="caution">
    <text evidence="6">The sequence shown here is derived from an EMBL/GenBank/DDBJ whole genome shotgun (WGS) entry which is preliminary data.</text>
</comment>
<dbReference type="InterPro" id="IPR003593">
    <property type="entry name" value="AAA+_ATPase"/>
</dbReference>
<dbReference type="InterPro" id="IPR017871">
    <property type="entry name" value="ABC_transporter-like_CS"/>
</dbReference>
<dbReference type="SMART" id="SM00382">
    <property type="entry name" value="AAA"/>
    <property type="match status" value="1"/>
</dbReference>
<dbReference type="Proteomes" id="UP001183585">
    <property type="component" value="Unassembled WGS sequence"/>
</dbReference>
<feature type="compositionally biased region" description="Basic and acidic residues" evidence="4">
    <location>
        <begin position="1"/>
        <end position="14"/>
    </location>
</feature>
<dbReference type="GO" id="GO:0005524">
    <property type="term" value="F:ATP binding"/>
    <property type="evidence" value="ECO:0007669"/>
    <property type="project" value="UniProtKB-KW"/>
</dbReference>
<keyword evidence="2" id="KW-0547">Nucleotide-binding</keyword>
<dbReference type="PROSITE" id="PS50893">
    <property type="entry name" value="ABC_TRANSPORTER_2"/>
    <property type="match status" value="1"/>
</dbReference>
<dbReference type="PANTHER" id="PTHR43067">
    <property type="entry name" value="OLIGOPEPTIDE/DIPEPTIDE ABC TRANSPORTER, ATPASE SUBUNIT"/>
    <property type="match status" value="1"/>
</dbReference>
<dbReference type="NCBIfam" id="TIGR01727">
    <property type="entry name" value="oligo_HPY"/>
    <property type="match status" value="1"/>
</dbReference>
<evidence type="ECO:0000256" key="4">
    <source>
        <dbReference type="SAM" id="MobiDB-lite"/>
    </source>
</evidence>
<accession>A0ABU2CKS2</accession>
<dbReference type="PROSITE" id="PS00211">
    <property type="entry name" value="ABC_TRANSPORTER_1"/>
    <property type="match status" value="1"/>
</dbReference>
<dbReference type="Pfam" id="PF08352">
    <property type="entry name" value="oligo_HPY"/>
    <property type="match status" value="1"/>
</dbReference>
<name>A0ABU2CKS2_9MICO</name>
<evidence type="ECO:0000313" key="6">
    <source>
        <dbReference type="EMBL" id="MDR7381782.1"/>
    </source>
</evidence>
<evidence type="ECO:0000259" key="5">
    <source>
        <dbReference type="PROSITE" id="PS50893"/>
    </source>
</evidence>
<dbReference type="RefSeq" id="WP_274995543.1">
    <property type="nucleotide sequence ID" value="NZ_JAJQQP010000010.1"/>
</dbReference>
<evidence type="ECO:0000256" key="1">
    <source>
        <dbReference type="ARBA" id="ARBA00022448"/>
    </source>
</evidence>
<evidence type="ECO:0000256" key="3">
    <source>
        <dbReference type="ARBA" id="ARBA00022840"/>
    </source>
</evidence>
<dbReference type="Pfam" id="PF00005">
    <property type="entry name" value="ABC_tran"/>
    <property type="match status" value="1"/>
</dbReference>
<feature type="compositionally biased region" description="Basic and acidic residues" evidence="4">
    <location>
        <begin position="366"/>
        <end position="381"/>
    </location>
</feature>